<reference evidence="1" key="1">
    <citation type="journal article" date="2017" name="Elife">
        <title>The kinetoplastid-infecting Bodo saltans virus (BsV), a window into the most abundant giant viruses in the sea.</title>
        <authorList>
            <person name="Deeg C.M."/>
            <person name="Chow C.-E.T."/>
            <person name="Suttle C.A."/>
        </authorList>
    </citation>
    <scope>NUCLEOTIDE SEQUENCE</scope>
    <source>
        <strain evidence="1">NG1</strain>
    </source>
</reference>
<gene>
    <name evidence="1" type="ORF">BMW23_0185</name>
</gene>
<dbReference type="EMBL" id="MF782455">
    <property type="protein sequence ID" value="ATZ80243.1"/>
    <property type="molecule type" value="Genomic_DNA"/>
</dbReference>
<name>A0A2H4UTH6_9VIRU</name>
<organism evidence="1">
    <name type="scientific">Bodo saltans virus</name>
    <dbReference type="NCBI Taxonomy" id="2024608"/>
    <lineage>
        <taxon>Viruses</taxon>
        <taxon>Varidnaviria</taxon>
        <taxon>Bamfordvirae</taxon>
        <taxon>Nucleocytoviricota</taxon>
        <taxon>Megaviricetes</taxon>
        <taxon>Imitervirales</taxon>
        <taxon>Mimiviridae</taxon>
        <taxon>Klosneuvirinae</taxon>
        <taxon>Theiavirus</taxon>
        <taxon>Theiavirus salishense</taxon>
    </lineage>
</organism>
<proteinExistence type="predicted"/>
<evidence type="ECO:0000313" key="1">
    <source>
        <dbReference type="EMBL" id="ATZ80243.1"/>
    </source>
</evidence>
<keyword evidence="2" id="KW-1185">Reference proteome</keyword>
<evidence type="ECO:0000313" key="2">
    <source>
        <dbReference type="Proteomes" id="UP000240325"/>
    </source>
</evidence>
<sequence>MDYQTKYIKYTHKLVSLGGANTIVQNKFRKLMPQIYNAKPVLQSYQQKPKITKKKLVDVMKCNVNSMKDSKVYPLCSNLTKIADIIGSDSSVNPILDALKKIVENFITMKNNISAIPDKNLAERRSIFYGSIEQVCNDAIEIFRANDDDNSIMELQKEKDSFKIFSTIYLNELSKQNVHELQEIINELTDWVFL</sequence>
<dbReference type="Proteomes" id="UP000240325">
    <property type="component" value="Segment"/>
</dbReference>
<protein>
    <submittedName>
        <fullName evidence="1">Uncharacterized protein</fullName>
    </submittedName>
</protein>
<accession>A0A2H4UTH6</accession>